<name>A0A7Z2VJZ2_9BACL</name>
<dbReference type="KEGG" id="cheb:HH215_16520"/>
<evidence type="ECO:0000256" key="1">
    <source>
        <dbReference type="SAM" id="MobiDB-lite"/>
    </source>
</evidence>
<dbReference type="EMBL" id="CP051680">
    <property type="protein sequence ID" value="QJD84626.1"/>
    <property type="molecule type" value="Genomic_DNA"/>
</dbReference>
<accession>A0A7Z2VJZ2</accession>
<dbReference type="AlphaFoldDB" id="A0A7Z2VJZ2"/>
<proteinExistence type="predicted"/>
<dbReference type="Proteomes" id="UP000502248">
    <property type="component" value="Chromosome"/>
</dbReference>
<evidence type="ECO:0000313" key="3">
    <source>
        <dbReference type="Proteomes" id="UP000502248"/>
    </source>
</evidence>
<protein>
    <submittedName>
        <fullName evidence="2">Uncharacterized protein</fullName>
    </submittedName>
</protein>
<keyword evidence="3" id="KW-1185">Reference proteome</keyword>
<reference evidence="2 3" key="1">
    <citation type="submission" date="2020-04" db="EMBL/GenBank/DDBJ databases">
        <title>Genome sequencing of novel species.</title>
        <authorList>
            <person name="Heo J."/>
            <person name="Kim S.-J."/>
            <person name="Kim J.-S."/>
            <person name="Hong S.-B."/>
            <person name="Kwon S.-W."/>
        </authorList>
    </citation>
    <scope>NUCLEOTIDE SEQUENCE [LARGE SCALE GENOMIC DNA]</scope>
    <source>
        <strain evidence="2 3">MFER-1</strain>
    </source>
</reference>
<organism evidence="2 3">
    <name type="scientific">Cohnella herbarum</name>
    <dbReference type="NCBI Taxonomy" id="2728023"/>
    <lineage>
        <taxon>Bacteria</taxon>
        <taxon>Bacillati</taxon>
        <taxon>Bacillota</taxon>
        <taxon>Bacilli</taxon>
        <taxon>Bacillales</taxon>
        <taxon>Paenibacillaceae</taxon>
        <taxon>Cohnella</taxon>
    </lineage>
</organism>
<evidence type="ECO:0000313" key="2">
    <source>
        <dbReference type="EMBL" id="QJD84626.1"/>
    </source>
</evidence>
<dbReference type="RefSeq" id="WP_169280907.1">
    <property type="nucleotide sequence ID" value="NZ_CP051680.1"/>
</dbReference>
<sequence length="122" mass="13741">MPPPGKLNKESLKKATYTGKQAPWMPTRSDPVHQLQTEAGNQATIQMMQDGGQGGNSGGWFSNMFNSMLPNFPSSFGDPKMKQYVRAGVAAGFENDSVDIYDMWQYRKDPEKLDQFMRSRLD</sequence>
<gene>
    <name evidence="2" type="ORF">HH215_16520</name>
</gene>
<feature type="region of interest" description="Disordered" evidence="1">
    <location>
        <begin position="1"/>
        <end position="29"/>
    </location>
</feature>